<dbReference type="InterPro" id="IPR021202">
    <property type="entry name" value="Rv3654c-like"/>
</dbReference>
<name>A0A2T0TKG3_9PSEU</name>
<reference evidence="2 3" key="1">
    <citation type="submission" date="2018-03" db="EMBL/GenBank/DDBJ databases">
        <title>Genomic Encyclopedia of Archaeal and Bacterial Type Strains, Phase II (KMG-II): from individual species to whole genera.</title>
        <authorList>
            <person name="Goeker M."/>
        </authorList>
    </citation>
    <scope>NUCLEOTIDE SEQUENCE [LARGE SCALE GENOMIC DNA]</scope>
    <source>
        <strain evidence="2 3">DSM 44720</strain>
    </source>
</reference>
<dbReference type="Proteomes" id="UP000239494">
    <property type="component" value="Unassembled WGS sequence"/>
</dbReference>
<protein>
    <submittedName>
        <fullName evidence="2">Secretion/DNA translocation related TadE-like protein</fullName>
    </submittedName>
</protein>
<dbReference type="AlphaFoldDB" id="A0A2T0TKG3"/>
<keyword evidence="3" id="KW-1185">Reference proteome</keyword>
<evidence type="ECO:0000313" key="2">
    <source>
        <dbReference type="EMBL" id="PRY46212.1"/>
    </source>
</evidence>
<dbReference type="NCBIfam" id="TIGR03816">
    <property type="entry name" value="tadE_like_DECH"/>
    <property type="match status" value="1"/>
</dbReference>
<dbReference type="RefSeq" id="WP_170155671.1">
    <property type="nucleotide sequence ID" value="NZ_PVTF01000001.1"/>
</dbReference>
<evidence type="ECO:0000313" key="3">
    <source>
        <dbReference type="Proteomes" id="UP000239494"/>
    </source>
</evidence>
<dbReference type="Pfam" id="PF13400">
    <property type="entry name" value="Tad"/>
    <property type="match status" value="1"/>
</dbReference>
<evidence type="ECO:0000259" key="1">
    <source>
        <dbReference type="Pfam" id="PF13400"/>
    </source>
</evidence>
<gene>
    <name evidence="2" type="ORF">CLV43_101484</name>
</gene>
<comment type="caution">
    <text evidence="2">The sequence shown here is derived from an EMBL/GenBank/DDBJ whole genome shotgun (WGS) entry which is preliminary data.</text>
</comment>
<organism evidence="2 3">
    <name type="scientific">Umezawaea tangerina</name>
    <dbReference type="NCBI Taxonomy" id="84725"/>
    <lineage>
        <taxon>Bacteria</taxon>
        <taxon>Bacillati</taxon>
        <taxon>Actinomycetota</taxon>
        <taxon>Actinomycetes</taxon>
        <taxon>Pseudonocardiales</taxon>
        <taxon>Pseudonocardiaceae</taxon>
        <taxon>Umezawaea</taxon>
    </lineage>
</organism>
<dbReference type="EMBL" id="PVTF01000001">
    <property type="protein sequence ID" value="PRY46212.1"/>
    <property type="molecule type" value="Genomic_DNA"/>
</dbReference>
<sequence>MATVIGVACIAVFALLAVFGIRLGTLVVERHEVAAAADLAALAAAAHLPDGVVGACDRARWVAERMGKRLGGCAVSGWEVVVRVDGVGSVFGTPSVRARAGPAEG</sequence>
<feature type="domain" description="Putative Flp pilus-assembly TadG-like N-terminal" evidence="1">
    <location>
        <begin position="2"/>
        <end position="46"/>
    </location>
</feature>
<accession>A0A2T0TKG3</accession>
<proteinExistence type="predicted"/>
<dbReference type="InterPro" id="IPR028087">
    <property type="entry name" value="Tad_N"/>
</dbReference>